<dbReference type="EMBL" id="FN649760">
    <property type="protein sequence ID" value="CBJ33944.1"/>
    <property type="molecule type" value="Genomic_DNA"/>
</dbReference>
<protein>
    <submittedName>
        <fullName evidence="2">Uncharacterized protein</fullName>
    </submittedName>
</protein>
<evidence type="ECO:0000313" key="3">
    <source>
        <dbReference type="Proteomes" id="UP000002630"/>
    </source>
</evidence>
<feature type="compositionally biased region" description="Gly residues" evidence="1">
    <location>
        <begin position="153"/>
        <end position="164"/>
    </location>
</feature>
<name>D7G6F8_ECTSI</name>
<dbReference type="AlphaFoldDB" id="D7G6F8"/>
<accession>D7G6F8</accession>
<dbReference type="InParanoid" id="D7G6F8"/>
<proteinExistence type="predicted"/>
<reference evidence="2 3" key="1">
    <citation type="journal article" date="2010" name="Nature">
        <title>The Ectocarpus genome and the independent evolution of multicellularity in brown algae.</title>
        <authorList>
            <person name="Cock J.M."/>
            <person name="Sterck L."/>
            <person name="Rouze P."/>
            <person name="Scornet D."/>
            <person name="Allen A.E."/>
            <person name="Amoutzias G."/>
            <person name="Anthouard V."/>
            <person name="Artiguenave F."/>
            <person name="Aury J.M."/>
            <person name="Badger J.H."/>
            <person name="Beszteri B."/>
            <person name="Billiau K."/>
            <person name="Bonnet E."/>
            <person name="Bothwell J.H."/>
            <person name="Bowler C."/>
            <person name="Boyen C."/>
            <person name="Brownlee C."/>
            <person name="Carrano C.J."/>
            <person name="Charrier B."/>
            <person name="Cho G.Y."/>
            <person name="Coelho S.M."/>
            <person name="Collen J."/>
            <person name="Corre E."/>
            <person name="Da Silva C."/>
            <person name="Delage L."/>
            <person name="Delaroque N."/>
            <person name="Dittami S.M."/>
            <person name="Doulbeau S."/>
            <person name="Elias M."/>
            <person name="Farnham G."/>
            <person name="Gachon C.M."/>
            <person name="Gschloessl B."/>
            <person name="Heesch S."/>
            <person name="Jabbari K."/>
            <person name="Jubin C."/>
            <person name="Kawai H."/>
            <person name="Kimura K."/>
            <person name="Kloareg B."/>
            <person name="Kupper F.C."/>
            <person name="Lang D."/>
            <person name="Le Bail A."/>
            <person name="Leblanc C."/>
            <person name="Lerouge P."/>
            <person name="Lohr M."/>
            <person name="Lopez P.J."/>
            <person name="Martens C."/>
            <person name="Maumus F."/>
            <person name="Michel G."/>
            <person name="Miranda-Saavedra D."/>
            <person name="Morales J."/>
            <person name="Moreau H."/>
            <person name="Motomura T."/>
            <person name="Nagasato C."/>
            <person name="Napoli C.A."/>
            <person name="Nelson D.R."/>
            <person name="Nyvall-Collen P."/>
            <person name="Peters A.F."/>
            <person name="Pommier C."/>
            <person name="Potin P."/>
            <person name="Poulain J."/>
            <person name="Quesneville H."/>
            <person name="Read B."/>
            <person name="Rensing S.A."/>
            <person name="Ritter A."/>
            <person name="Rousvoal S."/>
            <person name="Samanta M."/>
            <person name="Samson G."/>
            <person name="Schroeder D.C."/>
            <person name="Segurens B."/>
            <person name="Strittmatter M."/>
            <person name="Tonon T."/>
            <person name="Tregear J.W."/>
            <person name="Valentin K."/>
            <person name="von Dassow P."/>
            <person name="Yamagishi T."/>
            <person name="Van de Peer Y."/>
            <person name="Wincker P."/>
        </authorList>
    </citation>
    <scope>NUCLEOTIDE SEQUENCE [LARGE SCALE GENOMIC DNA]</scope>
    <source>
        <strain evidence="3">Ec32 / CCAP1310/4</strain>
    </source>
</reference>
<feature type="region of interest" description="Disordered" evidence="1">
    <location>
        <begin position="1"/>
        <end position="22"/>
    </location>
</feature>
<keyword evidence="3" id="KW-1185">Reference proteome</keyword>
<organism evidence="2 3">
    <name type="scientific">Ectocarpus siliculosus</name>
    <name type="common">Brown alga</name>
    <name type="synonym">Conferva siliculosa</name>
    <dbReference type="NCBI Taxonomy" id="2880"/>
    <lineage>
        <taxon>Eukaryota</taxon>
        <taxon>Sar</taxon>
        <taxon>Stramenopiles</taxon>
        <taxon>Ochrophyta</taxon>
        <taxon>PX clade</taxon>
        <taxon>Phaeophyceae</taxon>
        <taxon>Ectocarpales</taxon>
        <taxon>Ectocarpaceae</taxon>
        <taxon>Ectocarpus</taxon>
    </lineage>
</organism>
<dbReference type="Proteomes" id="UP000002630">
    <property type="component" value="Unassembled WGS sequence"/>
</dbReference>
<sequence>MTETGKADSSETSAPRASLSPRYSLRRRLIDPSESLRIVGYEVREQPGGLGQGEDPGMMIVRAKGDLAARTAMQAFVGTEHATLNPGMCGAAVLDSDFELCGCVEGVVPTAPPEAEVEAHVRALQGMPCVVEWKDLDTLLTATMGDKDDGDAAGSGGDVGKQDA</sequence>
<gene>
    <name evidence="2" type="ORF">Esi_0742_0001</name>
</gene>
<evidence type="ECO:0000313" key="2">
    <source>
        <dbReference type="EMBL" id="CBJ33944.1"/>
    </source>
</evidence>
<evidence type="ECO:0000256" key="1">
    <source>
        <dbReference type="SAM" id="MobiDB-lite"/>
    </source>
</evidence>
<feature type="region of interest" description="Disordered" evidence="1">
    <location>
        <begin position="145"/>
        <end position="164"/>
    </location>
</feature>